<name>A0A085NR84_9BILA</name>
<reference evidence="2 3" key="1">
    <citation type="journal article" date="2014" name="Nat. Genet.">
        <title>Genome and transcriptome of the porcine whipworm Trichuris suis.</title>
        <authorList>
            <person name="Jex A.R."/>
            <person name="Nejsum P."/>
            <person name="Schwarz E.M."/>
            <person name="Hu L."/>
            <person name="Young N.D."/>
            <person name="Hall R.S."/>
            <person name="Korhonen P.K."/>
            <person name="Liao S."/>
            <person name="Thamsborg S."/>
            <person name="Xia J."/>
            <person name="Xu P."/>
            <person name="Wang S."/>
            <person name="Scheerlinck J.P."/>
            <person name="Hofmann A."/>
            <person name="Sternberg P.W."/>
            <person name="Wang J."/>
            <person name="Gasser R.B."/>
        </authorList>
    </citation>
    <scope>NUCLEOTIDE SEQUENCE [LARGE SCALE GENOMIC DNA]</scope>
    <source>
        <strain evidence="2">DCEP-RM93F</strain>
        <strain evidence="1">DCEP-RM93M</strain>
    </source>
</reference>
<evidence type="ECO:0000313" key="3">
    <source>
        <dbReference type="Proteomes" id="UP000030764"/>
    </source>
</evidence>
<protein>
    <submittedName>
        <fullName evidence="2">Uncharacterized protein</fullName>
    </submittedName>
</protein>
<organism evidence="2">
    <name type="scientific">Trichuris suis</name>
    <name type="common">pig whipworm</name>
    <dbReference type="NCBI Taxonomy" id="68888"/>
    <lineage>
        <taxon>Eukaryota</taxon>
        <taxon>Metazoa</taxon>
        <taxon>Ecdysozoa</taxon>
        <taxon>Nematoda</taxon>
        <taxon>Enoplea</taxon>
        <taxon>Dorylaimia</taxon>
        <taxon>Trichinellida</taxon>
        <taxon>Trichuridae</taxon>
        <taxon>Trichuris</taxon>
    </lineage>
</organism>
<dbReference type="AlphaFoldDB" id="A0A085NR84"/>
<sequence>MQDGDGLCALGKVVHQSTKKYAIIPYKKLPDRKSQTAQTYVGEKRMQMNLLPVQTTQAGLNANRTCKVLLNI</sequence>
<accession>A0A085NR84</accession>
<evidence type="ECO:0000313" key="2">
    <source>
        <dbReference type="EMBL" id="KFD71980.1"/>
    </source>
</evidence>
<dbReference type="Proteomes" id="UP000030764">
    <property type="component" value="Unassembled WGS sequence"/>
</dbReference>
<dbReference type="EMBL" id="KL367479">
    <property type="protein sequence ID" value="KFD71980.1"/>
    <property type="molecule type" value="Genomic_DNA"/>
</dbReference>
<dbReference type="Proteomes" id="UP000030758">
    <property type="component" value="Unassembled WGS sequence"/>
</dbReference>
<keyword evidence="3" id="KW-1185">Reference proteome</keyword>
<dbReference type="EMBL" id="KL363183">
    <property type="protein sequence ID" value="KFD58699.1"/>
    <property type="molecule type" value="Genomic_DNA"/>
</dbReference>
<evidence type="ECO:0000313" key="1">
    <source>
        <dbReference type="EMBL" id="KFD58699.1"/>
    </source>
</evidence>
<gene>
    <name evidence="1" type="ORF">M513_00392</name>
    <name evidence="2" type="ORF">M514_00392</name>
</gene>
<proteinExistence type="predicted"/>